<evidence type="ECO:0000313" key="2">
    <source>
        <dbReference type="EMBL" id="XBV25885.1"/>
    </source>
</evidence>
<dbReference type="InterPro" id="IPR029058">
    <property type="entry name" value="AB_hydrolase_fold"/>
</dbReference>
<dbReference type="EMBL" id="CP158165">
    <property type="protein sequence ID" value="XBV25885.1"/>
    <property type="molecule type" value="Genomic_DNA"/>
</dbReference>
<reference evidence="2" key="1">
    <citation type="submission" date="2024-06" db="EMBL/GenBank/DDBJ databases">
        <title>Kribbella sp. strain HUAS MG21 genome sequences.</title>
        <authorList>
            <person name="Mo P."/>
        </authorList>
    </citation>
    <scope>NUCLEOTIDE SEQUENCE</scope>
    <source>
        <strain evidence="2">HUAS MG21</strain>
    </source>
</reference>
<accession>A0AAU7TGW6</accession>
<dbReference type="AlphaFoldDB" id="A0AAU7TGW6"/>
<evidence type="ECO:0000259" key="1">
    <source>
        <dbReference type="Pfam" id="PF22316"/>
    </source>
</evidence>
<dbReference type="Pfam" id="PF22316">
    <property type="entry name" value="ABhydrolase-like_N"/>
    <property type="match status" value="1"/>
</dbReference>
<proteinExistence type="predicted"/>
<dbReference type="Gene3D" id="3.40.50.1820">
    <property type="entry name" value="alpha/beta hydrolase"/>
    <property type="match status" value="1"/>
</dbReference>
<gene>
    <name evidence="2" type="ORF">ABN611_05545</name>
</gene>
<name>A0AAU7TGW6_9ACTN</name>
<protein>
    <submittedName>
        <fullName evidence="2">Phospholipase</fullName>
    </submittedName>
</protein>
<organism evidence="2">
    <name type="scientific">Kribbella sp. HUAS MG21</name>
    <dbReference type="NCBI Taxonomy" id="3160966"/>
    <lineage>
        <taxon>Bacteria</taxon>
        <taxon>Bacillati</taxon>
        <taxon>Actinomycetota</taxon>
        <taxon>Actinomycetes</taxon>
        <taxon>Propionibacteriales</taxon>
        <taxon>Kribbellaceae</taxon>
        <taxon>Kribbella</taxon>
    </lineage>
</organism>
<feature type="domain" description="BCE-2095-like N-terminal" evidence="1">
    <location>
        <begin position="8"/>
        <end position="108"/>
    </location>
</feature>
<dbReference type="SUPFAM" id="SSF53474">
    <property type="entry name" value="alpha/beta-Hydrolases"/>
    <property type="match status" value="1"/>
</dbReference>
<dbReference type="RefSeq" id="WP_350278692.1">
    <property type="nucleotide sequence ID" value="NZ_CP158165.1"/>
</dbReference>
<dbReference type="InterPro" id="IPR054527">
    <property type="entry name" value="BCE_2095-like_N"/>
</dbReference>
<sequence length="297" mass="31540">MDASELRYDDLVDRVEVLYGEQQYGAAVELLDAESAGLEVWSAELAHLKACLLGAAGDADAALRVLQEASTAGAWWRPEILTEDDDLTALRDRPELRELVGVSEARATNEPARPLIALPSGEAVGIVVALHGAGQRAEHALRDWAGVLELGYALVCVQSSYRISPMYRTWPDPEQARADIARALAELPAHGLPVGGRLPVVAAGFSAGGRVALDWAFSGEPVPVDGVLAMAPALRRLPDRRELGPLSPATIWIGADDDLLEVVDAAADQLTGITIERIPGLGHAFPADFAAELAKVL</sequence>